<feature type="region of interest" description="Disordered" evidence="1">
    <location>
        <begin position="366"/>
        <end position="396"/>
    </location>
</feature>
<evidence type="ECO:0000313" key="2">
    <source>
        <dbReference type="EMBL" id="CAH0564169.1"/>
    </source>
</evidence>
<protein>
    <submittedName>
        <fullName evidence="2">Uncharacterized protein</fullName>
    </submittedName>
</protein>
<accession>A0A9P0FNE8</accession>
<dbReference type="AlphaFoldDB" id="A0A9P0FNE8"/>
<organism evidence="2 3">
    <name type="scientific">Brassicogethes aeneus</name>
    <name type="common">Rape pollen beetle</name>
    <name type="synonym">Meligethes aeneus</name>
    <dbReference type="NCBI Taxonomy" id="1431903"/>
    <lineage>
        <taxon>Eukaryota</taxon>
        <taxon>Metazoa</taxon>
        <taxon>Ecdysozoa</taxon>
        <taxon>Arthropoda</taxon>
        <taxon>Hexapoda</taxon>
        <taxon>Insecta</taxon>
        <taxon>Pterygota</taxon>
        <taxon>Neoptera</taxon>
        <taxon>Endopterygota</taxon>
        <taxon>Coleoptera</taxon>
        <taxon>Polyphaga</taxon>
        <taxon>Cucujiformia</taxon>
        <taxon>Nitidulidae</taxon>
        <taxon>Meligethinae</taxon>
        <taxon>Brassicogethes</taxon>
    </lineage>
</organism>
<dbReference type="Proteomes" id="UP001154078">
    <property type="component" value="Chromosome 9"/>
</dbReference>
<sequence length="396" mass="46108">MGDCNLTLNYNCQKNCKYSYSPWCPTCEINSPRRRTRSETSQVECRKKGRDMKSLTPKKYSRCQEYENMELEYNVKDGWCQTKESWFETKECCRVRTNLCELPTSYISNNCQTVDTSDYVVKSKQIFSDSNHLGSMPKLITENKKLDVIRPHYRTEPKVILKNSSPNTKSSSRDNQLCDDYRNCRDYCTLLDLKMHNIQDRSLCYDTTTYFNRREKDSLNLQEKYNNEVEFLRERLLSLKNSSYSIEQPNHGKVFINMMKEKYGEEPVIISKPLQIVAKKSQRKIVSPPNDRVRSKVTLKTRNSVGRIAAAKVKKIRPKTPSPVIERDLIKKCILDPKDELNKENTSKTTLRSDVLKKALVKLTESRLQNKNENNFKAHKSGGSSVCDNEAEHNLK</sequence>
<reference evidence="2" key="1">
    <citation type="submission" date="2021-12" db="EMBL/GenBank/DDBJ databases">
        <authorList>
            <person name="King R."/>
        </authorList>
    </citation>
    <scope>NUCLEOTIDE SEQUENCE</scope>
</reference>
<dbReference type="OrthoDB" id="10559142at2759"/>
<dbReference type="EMBL" id="OV121140">
    <property type="protein sequence ID" value="CAH0564169.1"/>
    <property type="molecule type" value="Genomic_DNA"/>
</dbReference>
<evidence type="ECO:0000313" key="3">
    <source>
        <dbReference type="Proteomes" id="UP001154078"/>
    </source>
</evidence>
<feature type="compositionally biased region" description="Basic and acidic residues" evidence="1">
    <location>
        <begin position="366"/>
        <end position="376"/>
    </location>
</feature>
<name>A0A9P0FNE8_BRAAE</name>
<evidence type="ECO:0000256" key="1">
    <source>
        <dbReference type="SAM" id="MobiDB-lite"/>
    </source>
</evidence>
<proteinExistence type="predicted"/>
<keyword evidence="3" id="KW-1185">Reference proteome</keyword>
<gene>
    <name evidence="2" type="ORF">MELIAE_LOCUS12780</name>
</gene>